<sequence length="104" mass="11716">MTTVTIDRSQSIDREMATLGNDHVRELFREALATDTPPTVAVGVGAPMRSTSGGRRQEPIILDDKYDNDTYVHRDTLPIQKSIKEDKIAQISKQLEFMKMQPKA</sequence>
<organism evidence="2 3">
    <name type="scientific">Hevea brasiliensis</name>
    <name type="common">Para rubber tree</name>
    <name type="synonym">Siphonia brasiliensis</name>
    <dbReference type="NCBI Taxonomy" id="3981"/>
    <lineage>
        <taxon>Eukaryota</taxon>
        <taxon>Viridiplantae</taxon>
        <taxon>Streptophyta</taxon>
        <taxon>Embryophyta</taxon>
        <taxon>Tracheophyta</taxon>
        <taxon>Spermatophyta</taxon>
        <taxon>Magnoliopsida</taxon>
        <taxon>eudicotyledons</taxon>
        <taxon>Gunneridae</taxon>
        <taxon>Pentapetalae</taxon>
        <taxon>rosids</taxon>
        <taxon>fabids</taxon>
        <taxon>Malpighiales</taxon>
        <taxon>Euphorbiaceae</taxon>
        <taxon>Crotonoideae</taxon>
        <taxon>Micrandreae</taxon>
        <taxon>Hevea</taxon>
    </lineage>
</organism>
<feature type="region of interest" description="Disordered" evidence="1">
    <location>
        <begin position="38"/>
        <end position="57"/>
    </location>
</feature>
<name>A0A6A6KNL9_HEVBR</name>
<keyword evidence="3" id="KW-1185">Reference proteome</keyword>
<dbReference type="AlphaFoldDB" id="A0A6A6KNL9"/>
<dbReference type="EMBL" id="JAAGAX010000015">
    <property type="protein sequence ID" value="KAF2290104.1"/>
    <property type="molecule type" value="Genomic_DNA"/>
</dbReference>
<proteinExistence type="predicted"/>
<dbReference type="Proteomes" id="UP000467840">
    <property type="component" value="Chromosome 2"/>
</dbReference>
<gene>
    <name evidence="2" type="ORF">GH714_002348</name>
</gene>
<reference evidence="2 3" key="1">
    <citation type="journal article" date="2020" name="Mol. Plant">
        <title>The Chromosome-Based Rubber Tree Genome Provides New Insights into Spurge Genome Evolution and Rubber Biosynthesis.</title>
        <authorList>
            <person name="Liu J."/>
            <person name="Shi C."/>
            <person name="Shi C.C."/>
            <person name="Li W."/>
            <person name="Zhang Q.J."/>
            <person name="Zhang Y."/>
            <person name="Li K."/>
            <person name="Lu H.F."/>
            <person name="Shi C."/>
            <person name="Zhu S.T."/>
            <person name="Xiao Z.Y."/>
            <person name="Nan H."/>
            <person name="Yue Y."/>
            <person name="Zhu X.G."/>
            <person name="Wu Y."/>
            <person name="Hong X.N."/>
            <person name="Fan G.Y."/>
            <person name="Tong Y."/>
            <person name="Zhang D."/>
            <person name="Mao C.L."/>
            <person name="Liu Y.L."/>
            <person name="Hao S.J."/>
            <person name="Liu W.Q."/>
            <person name="Lv M.Q."/>
            <person name="Zhang H.B."/>
            <person name="Liu Y."/>
            <person name="Hu-Tang G.R."/>
            <person name="Wang J.P."/>
            <person name="Wang J.H."/>
            <person name="Sun Y.H."/>
            <person name="Ni S.B."/>
            <person name="Chen W.B."/>
            <person name="Zhang X.C."/>
            <person name="Jiao Y.N."/>
            <person name="Eichler E.E."/>
            <person name="Li G.H."/>
            <person name="Liu X."/>
            <person name="Gao L.Z."/>
        </authorList>
    </citation>
    <scope>NUCLEOTIDE SEQUENCE [LARGE SCALE GENOMIC DNA]</scope>
    <source>
        <strain evidence="3">cv. GT1</strain>
        <tissue evidence="2">Leaf</tissue>
    </source>
</reference>
<evidence type="ECO:0000256" key="1">
    <source>
        <dbReference type="SAM" id="MobiDB-lite"/>
    </source>
</evidence>
<protein>
    <submittedName>
        <fullName evidence="2">Uncharacterized protein</fullName>
    </submittedName>
</protein>
<evidence type="ECO:0000313" key="2">
    <source>
        <dbReference type="EMBL" id="KAF2290104.1"/>
    </source>
</evidence>
<evidence type="ECO:0000313" key="3">
    <source>
        <dbReference type="Proteomes" id="UP000467840"/>
    </source>
</evidence>
<accession>A0A6A6KNL9</accession>
<comment type="caution">
    <text evidence="2">The sequence shown here is derived from an EMBL/GenBank/DDBJ whole genome shotgun (WGS) entry which is preliminary data.</text>
</comment>